<dbReference type="OMA" id="PIRKFMV"/>
<dbReference type="Proteomes" id="UP000001070">
    <property type="component" value="Unassembled WGS sequence"/>
</dbReference>
<dbReference type="KEGG" id="dgr:6563132"/>
<dbReference type="EMBL" id="CH916369">
    <property type="protein sequence ID" value="EDV92838.1"/>
    <property type="molecule type" value="Genomic_DNA"/>
</dbReference>
<reference evidence="1 2" key="1">
    <citation type="journal article" date="2007" name="Nature">
        <title>Evolution of genes and genomes on the Drosophila phylogeny.</title>
        <authorList>
            <consortium name="Drosophila 12 Genomes Consortium"/>
            <person name="Clark A.G."/>
            <person name="Eisen M.B."/>
            <person name="Smith D.R."/>
            <person name="Bergman C.M."/>
            <person name="Oliver B."/>
            <person name="Markow T.A."/>
            <person name="Kaufman T.C."/>
            <person name="Kellis M."/>
            <person name="Gelbart W."/>
            <person name="Iyer V.N."/>
            <person name="Pollard D.A."/>
            <person name="Sackton T.B."/>
            <person name="Larracuente A.M."/>
            <person name="Singh N.D."/>
            <person name="Abad J.P."/>
            <person name="Abt D.N."/>
            <person name="Adryan B."/>
            <person name="Aguade M."/>
            <person name="Akashi H."/>
            <person name="Anderson W.W."/>
            <person name="Aquadro C.F."/>
            <person name="Ardell D.H."/>
            <person name="Arguello R."/>
            <person name="Artieri C.G."/>
            <person name="Barbash D.A."/>
            <person name="Barker D."/>
            <person name="Barsanti P."/>
            <person name="Batterham P."/>
            <person name="Batzoglou S."/>
            <person name="Begun D."/>
            <person name="Bhutkar A."/>
            <person name="Blanco E."/>
            <person name="Bosak S.A."/>
            <person name="Bradley R.K."/>
            <person name="Brand A.D."/>
            <person name="Brent M.R."/>
            <person name="Brooks A.N."/>
            <person name="Brown R.H."/>
            <person name="Butlin R.K."/>
            <person name="Caggese C."/>
            <person name="Calvi B.R."/>
            <person name="Bernardo de Carvalho A."/>
            <person name="Caspi A."/>
            <person name="Castrezana S."/>
            <person name="Celniker S.E."/>
            <person name="Chang J.L."/>
            <person name="Chapple C."/>
            <person name="Chatterji S."/>
            <person name="Chinwalla A."/>
            <person name="Civetta A."/>
            <person name="Clifton S.W."/>
            <person name="Comeron J.M."/>
            <person name="Costello J.C."/>
            <person name="Coyne J.A."/>
            <person name="Daub J."/>
            <person name="David R.G."/>
            <person name="Delcher A.L."/>
            <person name="Delehaunty K."/>
            <person name="Do C.B."/>
            <person name="Ebling H."/>
            <person name="Edwards K."/>
            <person name="Eickbush T."/>
            <person name="Evans J.D."/>
            <person name="Filipski A."/>
            <person name="Findeiss S."/>
            <person name="Freyhult E."/>
            <person name="Fulton L."/>
            <person name="Fulton R."/>
            <person name="Garcia A.C."/>
            <person name="Gardiner A."/>
            <person name="Garfield D.A."/>
            <person name="Garvin B.E."/>
            <person name="Gibson G."/>
            <person name="Gilbert D."/>
            <person name="Gnerre S."/>
            <person name="Godfrey J."/>
            <person name="Good R."/>
            <person name="Gotea V."/>
            <person name="Gravely B."/>
            <person name="Greenberg A.J."/>
            <person name="Griffiths-Jones S."/>
            <person name="Gross S."/>
            <person name="Guigo R."/>
            <person name="Gustafson E.A."/>
            <person name="Haerty W."/>
            <person name="Hahn M.W."/>
            <person name="Halligan D.L."/>
            <person name="Halpern A.L."/>
            <person name="Halter G.M."/>
            <person name="Han M.V."/>
            <person name="Heger A."/>
            <person name="Hillier L."/>
            <person name="Hinrichs A.S."/>
            <person name="Holmes I."/>
            <person name="Hoskins R.A."/>
            <person name="Hubisz M.J."/>
            <person name="Hultmark D."/>
            <person name="Huntley M.A."/>
            <person name="Jaffe D.B."/>
            <person name="Jagadeeshan S."/>
            <person name="Jeck W.R."/>
            <person name="Johnson J."/>
            <person name="Jones C.D."/>
            <person name="Jordan W.C."/>
            <person name="Karpen G.H."/>
            <person name="Kataoka E."/>
            <person name="Keightley P.D."/>
            <person name="Kheradpour P."/>
            <person name="Kirkness E.F."/>
            <person name="Koerich L.B."/>
            <person name="Kristiansen K."/>
            <person name="Kudrna D."/>
            <person name="Kulathinal R.J."/>
            <person name="Kumar S."/>
            <person name="Kwok R."/>
            <person name="Lander E."/>
            <person name="Langley C.H."/>
            <person name="Lapoint R."/>
            <person name="Lazzaro B.P."/>
            <person name="Lee S.J."/>
            <person name="Levesque L."/>
            <person name="Li R."/>
            <person name="Lin C.F."/>
            <person name="Lin M.F."/>
            <person name="Lindblad-Toh K."/>
            <person name="Llopart A."/>
            <person name="Long M."/>
            <person name="Low L."/>
            <person name="Lozovsky E."/>
            <person name="Lu J."/>
            <person name="Luo M."/>
            <person name="Machado C.A."/>
            <person name="Makalowski W."/>
            <person name="Marzo M."/>
            <person name="Matsuda M."/>
            <person name="Matzkin L."/>
            <person name="McAllister B."/>
            <person name="McBride C.S."/>
            <person name="McKernan B."/>
            <person name="McKernan K."/>
            <person name="Mendez-Lago M."/>
            <person name="Minx P."/>
            <person name="Mollenhauer M.U."/>
            <person name="Montooth K."/>
            <person name="Mount S.M."/>
            <person name="Mu X."/>
            <person name="Myers E."/>
            <person name="Negre B."/>
            <person name="Newfeld S."/>
            <person name="Nielsen R."/>
            <person name="Noor M.A."/>
            <person name="O'Grady P."/>
            <person name="Pachter L."/>
            <person name="Papaceit M."/>
            <person name="Parisi M.J."/>
            <person name="Parisi M."/>
            <person name="Parts L."/>
            <person name="Pedersen J.S."/>
            <person name="Pesole G."/>
            <person name="Phillippy A.M."/>
            <person name="Ponting C.P."/>
            <person name="Pop M."/>
            <person name="Porcelli D."/>
            <person name="Powell J.R."/>
            <person name="Prohaska S."/>
            <person name="Pruitt K."/>
            <person name="Puig M."/>
            <person name="Quesneville H."/>
            <person name="Ram K.R."/>
            <person name="Rand D."/>
            <person name="Rasmussen M.D."/>
            <person name="Reed L.K."/>
            <person name="Reenan R."/>
            <person name="Reily A."/>
            <person name="Remington K.A."/>
            <person name="Rieger T.T."/>
            <person name="Ritchie M.G."/>
            <person name="Robin C."/>
            <person name="Rogers Y.H."/>
            <person name="Rohde C."/>
            <person name="Rozas J."/>
            <person name="Rubenfield M.J."/>
            <person name="Ruiz A."/>
            <person name="Russo S."/>
            <person name="Salzberg S.L."/>
            <person name="Sanchez-Gracia A."/>
            <person name="Saranga D.J."/>
            <person name="Sato H."/>
            <person name="Schaeffer S.W."/>
            <person name="Schatz M.C."/>
            <person name="Schlenke T."/>
            <person name="Schwartz R."/>
            <person name="Segarra C."/>
            <person name="Singh R.S."/>
            <person name="Sirot L."/>
            <person name="Sirota M."/>
            <person name="Sisneros N.B."/>
            <person name="Smith C.D."/>
            <person name="Smith T.F."/>
            <person name="Spieth J."/>
            <person name="Stage D.E."/>
            <person name="Stark A."/>
            <person name="Stephan W."/>
            <person name="Strausberg R.L."/>
            <person name="Strempel S."/>
            <person name="Sturgill D."/>
            <person name="Sutton G."/>
            <person name="Sutton G.G."/>
            <person name="Tao W."/>
            <person name="Teichmann S."/>
            <person name="Tobari Y.N."/>
            <person name="Tomimura Y."/>
            <person name="Tsolas J.M."/>
            <person name="Valente V.L."/>
            <person name="Venter E."/>
            <person name="Venter J.C."/>
            <person name="Vicario S."/>
            <person name="Vieira F.G."/>
            <person name="Vilella A.J."/>
            <person name="Villasante A."/>
            <person name="Walenz B."/>
            <person name="Wang J."/>
            <person name="Wasserman M."/>
            <person name="Watts T."/>
            <person name="Wilson D."/>
            <person name="Wilson R.K."/>
            <person name="Wing R.A."/>
            <person name="Wolfner M.F."/>
            <person name="Wong A."/>
            <person name="Wong G.K."/>
            <person name="Wu C.I."/>
            <person name="Wu G."/>
            <person name="Yamamoto D."/>
            <person name="Yang H.P."/>
            <person name="Yang S.P."/>
            <person name="Yorke J.A."/>
            <person name="Yoshida K."/>
            <person name="Zdobnov E."/>
            <person name="Zhang P."/>
            <person name="Zhang Y."/>
            <person name="Zimin A.V."/>
            <person name="Baldwin J."/>
            <person name="Abdouelleil A."/>
            <person name="Abdulkadir J."/>
            <person name="Abebe A."/>
            <person name="Abera B."/>
            <person name="Abreu J."/>
            <person name="Acer S.C."/>
            <person name="Aftuck L."/>
            <person name="Alexander A."/>
            <person name="An P."/>
            <person name="Anderson E."/>
            <person name="Anderson S."/>
            <person name="Arachi H."/>
            <person name="Azer M."/>
            <person name="Bachantsang P."/>
            <person name="Barry A."/>
            <person name="Bayul T."/>
            <person name="Berlin A."/>
            <person name="Bessette D."/>
            <person name="Bloom T."/>
            <person name="Blye J."/>
            <person name="Boguslavskiy L."/>
            <person name="Bonnet C."/>
            <person name="Boukhgalter B."/>
            <person name="Bourzgui I."/>
            <person name="Brown A."/>
            <person name="Cahill P."/>
            <person name="Channer S."/>
            <person name="Cheshatsang Y."/>
            <person name="Chuda L."/>
            <person name="Citroen M."/>
            <person name="Collymore A."/>
            <person name="Cooke P."/>
            <person name="Costello M."/>
            <person name="D'Aco K."/>
            <person name="Daza R."/>
            <person name="De Haan G."/>
            <person name="DeGray S."/>
            <person name="DeMaso C."/>
            <person name="Dhargay N."/>
            <person name="Dooley K."/>
            <person name="Dooley E."/>
            <person name="Doricent M."/>
            <person name="Dorje P."/>
            <person name="Dorjee K."/>
            <person name="Dupes A."/>
            <person name="Elong R."/>
            <person name="Falk J."/>
            <person name="Farina A."/>
            <person name="Faro S."/>
            <person name="Ferguson D."/>
            <person name="Fisher S."/>
            <person name="Foley C.D."/>
            <person name="Franke A."/>
            <person name="Friedrich D."/>
            <person name="Gadbois L."/>
            <person name="Gearin G."/>
            <person name="Gearin C.R."/>
            <person name="Giannoukos G."/>
            <person name="Goode T."/>
            <person name="Graham J."/>
            <person name="Grandbois E."/>
            <person name="Grewal S."/>
            <person name="Gyaltsen K."/>
            <person name="Hafez N."/>
            <person name="Hagos B."/>
            <person name="Hall J."/>
            <person name="Henson C."/>
            <person name="Hollinger A."/>
            <person name="Honan T."/>
            <person name="Huard M.D."/>
            <person name="Hughes L."/>
            <person name="Hurhula B."/>
            <person name="Husby M.E."/>
            <person name="Kamat A."/>
            <person name="Kanga B."/>
            <person name="Kashin S."/>
            <person name="Khazanovich D."/>
            <person name="Kisner P."/>
            <person name="Lance K."/>
            <person name="Lara M."/>
            <person name="Lee W."/>
            <person name="Lennon N."/>
            <person name="Letendre F."/>
            <person name="LeVine R."/>
            <person name="Lipovsky A."/>
            <person name="Liu X."/>
            <person name="Liu J."/>
            <person name="Liu S."/>
            <person name="Lokyitsang T."/>
            <person name="Lokyitsang Y."/>
            <person name="Lubonja R."/>
            <person name="Lui A."/>
            <person name="MacDonald P."/>
            <person name="Magnisalis V."/>
            <person name="Maru K."/>
            <person name="Matthews C."/>
            <person name="McCusker W."/>
            <person name="McDonough S."/>
            <person name="Mehta T."/>
            <person name="Meldrim J."/>
            <person name="Meneus L."/>
            <person name="Mihai O."/>
            <person name="Mihalev A."/>
            <person name="Mihova T."/>
            <person name="Mittelman R."/>
            <person name="Mlenga V."/>
            <person name="Montmayeur A."/>
            <person name="Mulrain L."/>
            <person name="Navidi A."/>
            <person name="Naylor J."/>
            <person name="Negash T."/>
            <person name="Nguyen T."/>
            <person name="Nguyen N."/>
            <person name="Nicol R."/>
            <person name="Norbu C."/>
            <person name="Norbu N."/>
            <person name="Novod N."/>
            <person name="O'Neill B."/>
            <person name="Osman S."/>
            <person name="Markiewicz E."/>
            <person name="Oyono O.L."/>
            <person name="Patti C."/>
            <person name="Phunkhang P."/>
            <person name="Pierre F."/>
            <person name="Priest M."/>
            <person name="Raghuraman S."/>
            <person name="Rege F."/>
            <person name="Reyes R."/>
            <person name="Rise C."/>
            <person name="Rogov P."/>
            <person name="Ross K."/>
            <person name="Ryan E."/>
            <person name="Settipalli S."/>
            <person name="Shea T."/>
            <person name="Sherpa N."/>
            <person name="Shi L."/>
            <person name="Shih D."/>
            <person name="Sparrow T."/>
            <person name="Spaulding J."/>
            <person name="Stalker J."/>
            <person name="Stange-Thomann N."/>
            <person name="Stavropoulos S."/>
            <person name="Stone C."/>
            <person name="Strader C."/>
            <person name="Tesfaye S."/>
            <person name="Thomson T."/>
            <person name="Thoulutsang Y."/>
            <person name="Thoulutsang D."/>
            <person name="Topham K."/>
            <person name="Topping I."/>
            <person name="Tsamla T."/>
            <person name="Vassiliev H."/>
            <person name="Vo A."/>
            <person name="Wangchuk T."/>
            <person name="Wangdi T."/>
            <person name="Weiand M."/>
            <person name="Wilkinson J."/>
            <person name="Wilson A."/>
            <person name="Yadav S."/>
            <person name="Young G."/>
            <person name="Yu Q."/>
            <person name="Zembek L."/>
            <person name="Zhong D."/>
            <person name="Zimmer A."/>
            <person name="Zwirko Z."/>
            <person name="Jaffe D.B."/>
            <person name="Alvarez P."/>
            <person name="Brockman W."/>
            <person name="Butler J."/>
            <person name="Chin C."/>
            <person name="Gnerre S."/>
            <person name="Grabherr M."/>
            <person name="Kleber M."/>
            <person name="Mauceli E."/>
            <person name="MacCallum I."/>
        </authorList>
    </citation>
    <scope>NUCLEOTIDE SEQUENCE [LARGE SCALE GENOMIC DNA]</scope>
    <source>
        <strain evidence="2">Tucson 15287-2541.00</strain>
    </source>
</reference>
<proteinExistence type="predicted"/>
<dbReference type="AlphaFoldDB" id="B4JHL1"/>
<gene>
    <name evidence="1" type="primary">Dgri\GH17219</name>
    <name evidence="1" type="ORF">Dgri_GH17219</name>
</gene>
<sequence>MRLAVTRDDVYYTKNSAACDFVETRVGYKVPQRKFLVINQKYENPPGLLNALQGDVKGPCKY</sequence>
<keyword evidence="2" id="KW-1185">Reference proteome</keyword>
<accession>B4JHL1</accession>
<dbReference type="OrthoDB" id="7988943at2759"/>
<dbReference type="PhylomeDB" id="B4JHL1"/>
<dbReference type="eggNOG" id="ENOG502TAMS">
    <property type="taxonomic scope" value="Eukaryota"/>
</dbReference>
<dbReference type="HOGENOM" id="CLU_2906397_0_0_1"/>
<evidence type="ECO:0000313" key="2">
    <source>
        <dbReference type="Proteomes" id="UP000001070"/>
    </source>
</evidence>
<dbReference type="InParanoid" id="B4JHL1"/>
<organism evidence="2">
    <name type="scientific">Drosophila grimshawi</name>
    <name type="common">Hawaiian fruit fly</name>
    <name type="synonym">Idiomyia grimshawi</name>
    <dbReference type="NCBI Taxonomy" id="7222"/>
    <lineage>
        <taxon>Eukaryota</taxon>
        <taxon>Metazoa</taxon>
        <taxon>Ecdysozoa</taxon>
        <taxon>Arthropoda</taxon>
        <taxon>Hexapoda</taxon>
        <taxon>Insecta</taxon>
        <taxon>Pterygota</taxon>
        <taxon>Neoptera</taxon>
        <taxon>Endopterygota</taxon>
        <taxon>Diptera</taxon>
        <taxon>Brachycera</taxon>
        <taxon>Muscomorpha</taxon>
        <taxon>Ephydroidea</taxon>
        <taxon>Drosophilidae</taxon>
        <taxon>Drosophila</taxon>
        <taxon>Hawaiian Drosophila</taxon>
    </lineage>
</organism>
<name>B4JHL1_DROGR</name>
<evidence type="ECO:0000313" key="1">
    <source>
        <dbReference type="EMBL" id="EDV92838.1"/>
    </source>
</evidence>
<protein>
    <submittedName>
        <fullName evidence="1">GH17219</fullName>
    </submittedName>
</protein>